<reference evidence="2 3" key="1">
    <citation type="submission" date="2018-06" db="EMBL/GenBank/DDBJ databases">
        <authorList>
            <consortium name="Pathogen Informatics"/>
            <person name="Doyle S."/>
        </authorList>
    </citation>
    <scope>NUCLEOTIDE SEQUENCE [LARGE SCALE GENOMIC DNA]</scope>
    <source>
        <strain evidence="2 3">NCTC12229</strain>
    </source>
</reference>
<accession>A0A378WRK1</accession>
<dbReference type="RefSeq" id="WP_115134082.1">
    <property type="nucleotide sequence ID" value="NZ_UGRS01000002.1"/>
</dbReference>
<dbReference type="OrthoDB" id="10003353at2"/>
<dbReference type="Proteomes" id="UP000254055">
    <property type="component" value="Unassembled WGS sequence"/>
</dbReference>
<dbReference type="AlphaFoldDB" id="A0A378WRK1"/>
<organism evidence="2 3">
    <name type="scientific">Neisseria zoodegmatis</name>
    <dbReference type="NCBI Taxonomy" id="326523"/>
    <lineage>
        <taxon>Bacteria</taxon>
        <taxon>Pseudomonadati</taxon>
        <taxon>Pseudomonadota</taxon>
        <taxon>Betaproteobacteria</taxon>
        <taxon>Neisseriales</taxon>
        <taxon>Neisseriaceae</taxon>
        <taxon>Neisseria</taxon>
    </lineage>
</organism>
<feature type="chain" id="PRO_5016955010" evidence="1">
    <location>
        <begin position="22"/>
        <end position="172"/>
    </location>
</feature>
<sequence length="172" mass="19884">MKILHKINLLYFTFFPQFVFATSTAILPDGIARVTIKNSMPCVYLSNGKAIARITLDGAQRGSIDKNFLLQKGNSLTQCVNYNKNTNELKYDTPYYIYINENLNESLRSSHLIKFCISRNNDILQLVQINDNAMETKCSTEIWKPQKYYGGLFGWLEKLKDSVFNKDIIEYK</sequence>
<protein>
    <submittedName>
        <fullName evidence="2">Uncharacterized protein</fullName>
    </submittedName>
</protein>
<keyword evidence="1" id="KW-0732">Signal</keyword>
<gene>
    <name evidence="2" type="ORF">NCTC12229_01354</name>
</gene>
<dbReference type="EMBL" id="UGRS01000002">
    <property type="protein sequence ID" value="SUA43878.1"/>
    <property type="molecule type" value="Genomic_DNA"/>
</dbReference>
<evidence type="ECO:0000313" key="3">
    <source>
        <dbReference type="Proteomes" id="UP000254055"/>
    </source>
</evidence>
<feature type="signal peptide" evidence="1">
    <location>
        <begin position="1"/>
        <end position="21"/>
    </location>
</feature>
<name>A0A378WRK1_9NEIS</name>
<evidence type="ECO:0000313" key="2">
    <source>
        <dbReference type="EMBL" id="SUA43878.1"/>
    </source>
</evidence>
<evidence type="ECO:0000256" key="1">
    <source>
        <dbReference type="SAM" id="SignalP"/>
    </source>
</evidence>
<proteinExistence type="predicted"/>